<protein>
    <submittedName>
        <fullName evidence="1">DUF6402 family protein</fullName>
    </submittedName>
</protein>
<name>A0ABT8B5L1_9NEIS</name>
<accession>A0ABT8B5L1</accession>
<reference evidence="1" key="2">
    <citation type="submission" date="2023-06" db="EMBL/GenBank/DDBJ databases">
        <authorList>
            <person name="Lucena T."/>
            <person name="Sun Q."/>
        </authorList>
    </citation>
    <scope>NUCLEOTIDE SEQUENCE</scope>
    <source>
        <strain evidence="1">CECT 7703</strain>
    </source>
</reference>
<evidence type="ECO:0000313" key="1">
    <source>
        <dbReference type="EMBL" id="MDN3577077.1"/>
    </source>
</evidence>
<dbReference type="Proteomes" id="UP001180081">
    <property type="component" value="Unassembled WGS sequence"/>
</dbReference>
<dbReference type="Pfam" id="PF19940">
    <property type="entry name" value="DUF6402"/>
    <property type="match status" value="1"/>
</dbReference>
<comment type="caution">
    <text evidence="1">The sequence shown here is derived from an EMBL/GenBank/DDBJ whole genome shotgun (WGS) entry which is preliminary data.</text>
</comment>
<evidence type="ECO:0000313" key="2">
    <source>
        <dbReference type="Proteomes" id="UP001180081"/>
    </source>
</evidence>
<dbReference type="EMBL" id="JAUFPU010000008">
    <property type="protein sequence ID" value="MDN3577077.1"/>
    <property type="molecule type" value="Genomic_DNA"/>
</dbReference>
<organism evidence="1 2">
    <name type="scientific">Chitinimonas viridis</name>
    <dbReference type="NCBI Taxonomy" id="664880"/>
    <lineage>
        <taxon>Bacteria</taxon>
        <taxon>Pseudomonadati</taxon>
        <taxon>Pseudomonadota</taxon>
        <taxon>Betaproteobacteria</taxon>
        <taxon>Neisseriales</taxon>
        <taxon>Chitinibacteraceae</taxon>
        <taxon>Chitinimonas</taxon>
    </lineage>
</organism>
<gene>
    <name evidence="1" type="ORF">QWZ03_09900</name>
</gene>
<reference evidence="1" key="1">
    <citation type="journal article" date="2014" name="Int. J. Syst. Evol. Microbiol.">
        <title>Complete genome of a new Firmicutes species belonging to the dominant human colonic microbiota ('Ruminococcus bicirculans') reveals two chromosomes and a selective capacity to utilize plant glucans.</title>
        <authorList>
            <consortium name="NISC Comparative Sequencing Program"/>
            <person name="Wegmann U."/>
            <person name="Louis P."/>
            <person name="Goesmann A."/>
            <person name="Henrissat B."/>
            <person name="Duncan S.H."/>
            <person name="Flint H.J."/>
        </authorList>
    </citation>
    <scope>NUCLEOTIDE SEQUENCE</scope>
    <source>
        <strain evidence="1">CECT 7703</strain>
    </source>
</reference>
<proteinExistence type="predicted"/>
<sequence length="262" mass="29755">MLSDIPDVMRSRMHWPVAAALMQRWFDSPANTMSRAVKNGEVAPWSLSPSNVDERLVSMAWAMRFGRVKTAANELLRTWNSPKGLALLRERIARAKPPGARANWQVGNFSQPTRYLETTCQVNIKLAGSVTDPVDEYYAAIGRGVLKLAVSGTASQRGTGYRIEVAEYGLYLRDTYDFNDDPKDWFSQFLGNWGWEGLDTSPLPRFDIGLSAQYDDVPMDRYYQVQNNDFAAYRRQYGKGGDFVIFSDLMRFRPSQPLILDV</sequence>
<dbReference type="InterPro" id="IPR045646">
    <property type="entry name" value="DUF6402"/>
</dbReference>
<keyword evidence="2" id="KW-1185">Reference proteome</keyword>